<feature type="domain" description="DUF4131" evidence="8">
    <location>
        <begin position="19"/>
        <end position="184"/>
    </location>
</feature>
<accession>A0A3N0BT54</accession>
<dbReference type="GO" id="GO:0005886">
    <property type="term" value="C:plasma membrane"/>
    <property type="evidence" value="ECO:0007669"/>
    <property type="project" value="UniProtKB-SubCell"/>
</dbReference>
<evidence type="ECO:0000313" key="10">
    <source>
        <dbReference type="Proteomes" id="UP000274046"/>
    </source>
</evidence>
<keyword evidence="3 6" id="KW-0812">Transmembrane</keyword>
<comment type="subcellular location">
    <subcellularLocation>
        <location evidence="1">Cell membrane</location>
        <topology evidence="1">Multi-pass membrane protein</topology>
    </subcellularLocation>
</comment>
<feature type="transmembrane region" description="Helical" evidence="6">
    <location>
        <begin position="280"/>
        <end position="297"/>
    </location>
</feature>
<feature type="transmembrane region" description="Helical" evidence="6">
    <location>
        <begin position="496"/>
        <end position="513"/>
    </location>
</feature>
<dbReference type="AlphaFoldDB" id="A0A3N0BT54"/>
<proteinExistence type="predicted"/>
<evidence type="ECO:0000256" key="5">
    <source>
        <dbReference type="ARBA" id="ARBA00023136"/>
    </source>
</evidence>
<dbReference type="Pfam" id="PF13567">
    <property type="entry name" value="DUF4131"/>
    <property type="match status" value="1"/>
</dbReference>
<dbReference type="InterPro" id="IPR052159">
    <property type="entry name" value="Competence_DNA_uptake"/>
</dbReference>
<dbReference type="InterPro" id="IPR025405">
    <property type="entry name" value="DUF4131"/>
</dbReference>
<evidence type="ECO:0000259" key="8">
    <source>
        <dbReference type="Pfam" id="PF13567"/>
    </source>
</evidence>
<dbReference type="PANTHER" id="PTHR30619">
    <property type="entry name" value="DNA INTERNALIZATION/COMPETENCE PROTEIN COMEC/REC2"/>
    <property type="match status" value="1"/>
</dbReference>
<feature type="transmembrane region" description="Helical" evidence="6">
    <location>
        <begin position="20"/>
        <end position="40"/>
    </location>
</feature>
<dbReference type="InterPro" id="IPR004477">
    <property type="entry name" value="ComEC_N"/>
</dbReference>
<dbReference type="PANTHER" id="PTHR30619:SF1">
    <property type="entry name" value="RECOMBINATION PROTEIN 2"/>
    <property type="match status" value="1"/>
</dbReference>
<keyword evidence="4 6" id="KW-1133">Transmembrane helix</keyword>
<evidence type="ECO:0000256" key="2">
    <source>
        <dbReference type="ARBA" id="ARBA00022475"/>
    </source>
</evidence>
<feature type="transmembrane region" description="Helical" evidence="6">
    <location>
        <begin position="352"/>
        <end position="372"/>
    </location>
</feature>
<feature type="transmembrane region" description="Helical" evidence="6">
    <location>
        <begin position="409"/>
        <end position="435"/>
    </location>
</feature>
<dbReference type="RefSeq" id="WP_123206098.1">
    <property type="nucleotide sequence ID" value="NZ_RBEE01000023.1"/>
</dbReference>
<gene>
    <name evidence="9" type="ORF">D7004_12050</name>
</gene>
<feature type="transmembrane region" description="Helical" evidence="6">
    <location>
        <begin position="249"/>
        <end position="273"/>
    </location>
</feature>
<reference evidence="9 10" key="1">
    <citation type="submission" date="2018-10" db="EMBL/GenBank/DDBJ databases">
        <title>Genome sequencing of Pedobacter jejuensis TNB23.</title>
        <authorList>
            <person name="Cho Y.-J."/>
            <person name="Cho A."/>
            <person name="Kim O.-S."/>
        </authorList>
    </citation>
    <scope>NUCLEOTIDE SEQUENCE [LARGE SCALE GENOMIC DNA]</scope>
    <source>
        <strain evidence="9 10">TNB23</strain>
    </source>
</reference>
<organism evidence="9 10">
    <name type="scientific">Pedobacter jejuensis</name>
    <dbReference type="NCBI Taxonomy" id="1268550"/>
    <lineage>
        <taxon>Bacteria</taxon>
        <taxon>Pseudomonadati</taxon>
        <taxon>Bacteroidota</taxon>
        <taxon>Sphingobacteriia</taxon>
        <taxon>Sphingobacteriales</taxon>
        <taxon>Sphingobacteriaceae</taxon>
        <taxon>Pedobacter</taxon>
    </lineage>
</organism>
<keyword evidence="10" id="KW-1185">Reference proteome</keyword>
<comment type="caution">
    <text evidence="9">The sequence shown here is derived from an EMBL/GenBank/DDBJ whole genome shotgun (WGS) entry which is preliminary data.</text>
</comment>
<evidence type="ECO:0000256" key="3">
    <source>
        <dbReference type="ARBA" id="ARBA00022692"/>
    </source>
</evidence>
<evidence type="ECO:0000313" key="9">
    <source>
        <dbReference type="EMBL" id="RNL52294.1"/>
    </source>
</evidence>
<feature type="transmembrane region" description="Helical" evidence="6">
    <location>
        <begin position="384"/>
        <end position="403"/>
    </location>
</feature>
<evidence type="ECO:0000256" key="6">
    <source>
        <dbReference type="SAM" id="Phobius"/>
    </source>
</evidence>
<keyword evidence="2" id="KW-1003">Cell membrane</keyword>
<protein>
    <submittedName>
        <fullName evidence="9">ComEC family competence protein</fullName>
    </submittedName>
</protein>
<feature type="transmembrane region" description="Helical" evidence="6">
    <location>
        <begin position="303"/>
        <end position="320"/>
    </location>
</feature>
<dbReference type="EMBL" id="RBEE01000023">
    <property type="protein sequence ID" value="RNL52294.1"/>
    <property type="molecule type" value="Genomic_DNA"/>
</dbReference>
<evidence type="ECO:0000256" key="4">
    <source>
        <dbReference type="ARBA" id="ARBA00022989"/>
    </source>
</evidence>
<dbReference type="Proteomes" id="UP000274046">
    <property type="component" value="Unassembled WGS sequence"/>
</dbReference>
<evidence type="ECO:0000256" key="1">
    <source>
        <dbReference type="ARBA" id="ARBA00004651"/>
    </source>
</evidence>
<feature type="domain" description="ComEC/Rec2-related protein" evidence="7">
    <location>
        <begin position="227"/>
        <end position="489"/>
    </location>
</feature>
<dbReference type="Pfam" id="PF03772">
    <property type="entry name" value="Competence"/>
    <property type="match status" value="1"/>
</dbReference>
<keyword evidence="5 6" id="KW-0472">Membrane</keyword>
<sequence>MPFIIGIGIFYFFSSEKTVWILAGISAILFLTVFFINIFYKKLNAYRFKGSTGVLIFLFFFAFGGLLCLLNNEKLKADYFGRKNYTYLKIWVNDEPEQTNDILRFKARVISGYESSKQIKLSGQLLLALKLDSIHPAKLKYGDELFISTKYLEVEPPYNPAEFDFKRWLASQNIYEQTFINQNHLLKTDRNIGNPIIKFALKLRENQIAKYRKLIKDDEAFAVASTLILGYRADLSKETLAAYSKTGTIHALSVSGSHVAIIFFILDFCLAFLNKKRLLRIFKFVLICSLIWTYALITGLSPSVVRAAIMITIFIFAKTFAKNKNGYNTLAFAAFCQLVYNPFLVWDVGFQLSYVSVFGLIYLQPKIYKWLYVKNKWLDKIWELIALSLSAQTVTFPLCIYYFHQFPVYFLMGNLFIFLPLIAIMILGITVLIPILDKLSPIFKWIIVLTNSVLKWIADLPYATFSSVWIILPELVLLSLALGLFIYALTRYNVRMLMTSMIVYLLYSTLVFYNDWTAIHQKKIIFFSLRKNYAAAFINGKQTTLITDLSVDDKNYQYFVQPALEQSQINKIDFISLSKDTVSTQFVKKDNQIVFDKYNILIVNESLNYKTLQIKGKFSSLWLTGNTKFKLENLPKNLKYRNVLIDATNKDYKIKIFKTFAENNKAEPHILKKNPAYLVHLTQ</sequence>
<feature type="transmembrane region" description="Helical" evidence="6">
    <location>
        <begin position="52"/>
        <end position="72"/>
    </location>
</feature>
<name>A0A3N0BT54_9SPHI</name>
<evidence type="ECO:0000259" key="7">
    <source>
        <dbReference type="Pfam" id="PF03772"/>
    </source>
</evidence>
<dbReference type="NCBIfam" id="TIGR00360">
    <property type="entry name" value="ComEC_N-term"/>
    <property type="match status" value="1"/>
</dbReference>
<feature type="transmembrane region" description="Helical" evidence="6">
    <location>
        <begin position="470"/>
        <end position="489"/>
    </location>
</feature>
<dbReference type="OrthoDB" id="9761531at2"/>